<dbReference type="PANTHER" id="PTHR12338">
    <property type="entry name" value="AUTOTRANSPORTER"/>
    <property type="match status" value="1"/>
</dbReference>
<evidence type="ECO:0000256" key="2">
    <source>
        <dbReference type="ARBA" id="ARBA00022525"/>
    </source>
</evidence>
<dbReference type="InterPro" id="IPR050909">
    <property type="entry name" value="Bact_Autotransporter_VF"/>
</dbReference>
<dbReference type="PANTHER" id="PTHR12338:SF8">
    <property type="entry name" value="HEME_HEMOPEXIN-BINDING PROTEIN"/>
    <property type="match status" value="1"/>
</dbReference>
<evidence type="ECO:0000256" key="4">
    <source>
        <dbReference type="SAM" id="MobiDB-lite"/>
    </source>
</evidence>
<dbReference type="InterPro" id="IPR008638">
    <property type="entry name" value="FhaB/CdiA-like_TPS"/>
</dbReference>
<dbReference type="STRING" id="930169.B5T_00940"/>
<dbReference type="Gene3D" id="2.160.20.10">
    <property type="entry name" value="Single-stranded right-handed beta-helix, Pectin lyase-like"/>
    <property type="match status" value="3"/>
</dbReference>
<keyword evidence="2" id="KW-0964">Secreted</keyword>
<dbReference type="HOGENOM" id="CLU_000163_1_0_6"/>
<dbReference type="Proteomes" id="UP000006286">
    <property type="component" value="Chromosome"/>
</dbReference>
<dbReference type="PATRIC" id="fig|930169.3.peg.925"/>
<dbReference type="eggNOG" id="COG3210">
    <property type="taxonomic scope" value="Bacteria"/>
</dbReference>
<feature type="region of interest" description="Disordered" evidence="4">
    <location>
        <begin position="55"/>
        <end position="81"/>
    </location>
</feature>
<keyword evidence="8" id="KW-1185">Reference proteome</keyword>
<proteinExistence type="predicted"/>
<dbReference type="NCBIfam" id="TIGR01901">
    <property type="entry name" value="adhes_NPXG"/>
    <property type="match status" value="1"/>
</dbReference>
<evidence type="ECO:0000256" key="3">
    <source>
        <dbReference type="ARBA" id="ARBA00022729"/>
    </source>
</evidence>
<organism evidence="7 8">
    <name type="scientific">Alcanivorax dieselolei (strain DSM 16502 / CGMCC 1.3690 / MCCC 1A00001 / B-5)</name>
    <name type="common">Alloalcanivorax dieselolei</name>
    <dbReference type="NCBI Taxonomy" id="930169"/>
    <lineage>
        <taxon>Bacteria</taxon>
        <taxon>Pseudomonadati</taxon>
        <taxon>Pseudomonadota</taxon>
        <taxon>Gammaproteobacteria</taxon>
        <taxon>Oceanospirillales</taxon>
        <taxon>Alcanivoracaceae</taxon>
        <taxon>Alloalcanivorax</taxon>
    </lineage>
</organism>
<protein>
    <submittedName>
        <fullName evidence="7">Filamentous hemagglutinin-like protein</fullName>
    </submittedName>
</protein>
<evidence type="ECO:0000259" key="6">
    <source>
        <dbReference type="SMART" id="SM00912"/>
    </source>
</evidence>
<evidence type="ECO:0000313" key="8">
    <source>
        <dbReference type="Proteomes" id="UP000006286"/>
    </source>
</evidence>
<dbReference type="EMBL" id="CP003466">
    <property type="protein sequence ID" value="AFT69224.1"/>
    <property type="molecule type" value="Genomic_DNA"/>
</dbReference>
<feature type="region of interest" description="Disordered" evidence="4">
    <location>
        <begin position="3187"/>
        <end position="3213"/>
    </location>
</feature>
<dbReference type="KEGG" id="adi:B5T_00940"/>
<keyword evidence="3 5" id="KW-0732">Signal</keyword>
<dbReference type="Pfam" id="PF12545">
    <property type="entry name" value="DUF3739"/>
    <property type="match status" value="1"/>
</dbReference>
<dbReference type="InterPro" id="IPR011050">
    <property type="entry name" value="Pectin_lyase_fold/virulence"/>
</dbReference>
<feature type="compositionally biased region" description="Basic and acidic residues" evidence="4">
    <location>
        <begin position="529"/>
        <end position="538"/>
    </location>
</feature>
<sequence>MLMKNTRPARRTPVRSVISRKPLALAVASILAVGAGQADAGSRPFSAEWFSAMRSGTAQPRPGNGVGTPPPLSQQQRAREQLQHSINNLGRTAAAVAAQRAAQEAARRAAQQAASNIPNGLGEGGLKVDVNPDTADWRGAKDPTQTTKDGHTTVSIEQTADKAILNWETFNVGRDTTVDFDQQANWAALNRVNDPNARPSQIQGRIQGDGTVMIVNRNGVVFSGSSQVNVRNLVAAAADISDEQFTERGLYIDTNGSQPTFTDAAGNVTVDAGARITTHEPESVTQGGGYVLLMGREVNNAGEITTRRGQTTLAAGEDFYIRKGAGTEANQASTTRGNEVASTWEAGSDAGTVTNEGLIVAREGDITLTGHDVRQQGVAMATTTVNTRGTVHLLNSASDAEGKVTLGNGAVTTVVIEDDGETALDNQRDTLIRQSAEMDALRDDMITGAFDNIGLMSDRRDQSRVEIVSGGDVVFEQDSLTLATGGQIAVDAGRRTHLNAGSELDVSGSVGVKVAMESNNVLINVQGNDQRDSPDNRDNGGLNNGDVWVDRRNLIFVPAGTGGYTEDRWYTAGGLLEVSGYLDTQGHGIGEWSAAGGTVLLGGSEVVTQTGSSVNLSGGTLDVQTGYVAKTWLKGADGKLYDASNAPASMLYTGLYQGYERVSERWGQTDAWRSPLIAPPRQLENGYTVGRDAGTLIINAPTAVLEGDIVAEVFQGERQNQAQDAGRDSYQQAQNRVARRGRLAVGQYGQYGLENAYDSDIRIGDFDDISEQLTLESDLSERLNTVWLDAGRLNEQRLGGLDLVSGGSISVENDLTLAEGGRLRLVSGQVAVDAAVTARGGDITLTNMLTPEGVNSATRIAFTDEDGNSELRLTENGQLDARGLWRNGLLESGENWKQAYVDGGDVTIEGTQDVTLAEGSLVDVSSGAALKADGELLGGRGGDVTLSANSPINSSSSSGGPGGGTLVLDGELRSYGVAGGGELILETGQAVVIGDGGLQSNGLLQAGEEVPFDLTLLDDLILTEGSRLPFDYNYLRTVARPGEAFGNTTPTLSDNPVTLAADWVVPEAATGFQVLYDGNKVASAGDPIPAGSTLTLSVGTLPADYVIPADAFPDGLPVEAHQATLATGSALPWDLVLNAGRVIEAGTVFDMDVAVKKTLILEESDFQRGFSSYDINGHNGVLVSEGTEVEATMPVLRLADGSFQAASYDHALELWLPPLFLEDPLGRELKQRGGASLSLRSDLNGLGGAITVAEGARLEVDPGESLLLSGRNQLTVDGTLRAQGGTIQVLSSLLSRVPASGPEARIEIGENAVLDASGLAYTATDARDRNYGVVLDGGEVVLGAEAPEDFGDTNLYDTSNLFVVVREGALIDVSGASAGLDLGQPTATTVASDGGSLAMRSNSGIYFDGELRADAGGANASGGGLEVLLEGTLTTTSQATEEASVLRNITLTQADTGSGYDEENLAYGQARFSVDALQDSGIDHLSLWARDAILFDGDVDLALGGSLSLTAVTLATPDHAARQVRLAAPHVHLAGRVNEPTGLGGNDPGVRPYLQFDNNAPLTEGDSSLNVEAALIDLGEGVLTFGARGSHDTPNGATPVELPGFADITLTSTGDIRLTGADLMATEALTFISQRLYPTTHSGNRIRVGLGDVGINGGPLEDAALRFRYYDEARAREQASPLSVYGYLSMEAPVIDQGGALYAPLGGIAFASPSANQGGFANYPTDLYGGITPRFISNLEMDVLLRQGSLTSVSATGLVLPYGYLEGESYYYNGAEVRYDELGERGTEQNQRTATGIHFATATFEAEDGAVIDVSAGGELRGVGFTTGRGGSVDILNTALANAAPWHAGDADAQVYAIVPGLSDSQAPLDPALGSHSKVGQRITIGDGVPGLPAGTYTLLPAEYALMPGGYRVELGGDTARYDTGIVASPAAGLYRAPVNTVNGLSGVSDSAPLWATVMSGDSVRRYGSYNETTLSEWVANTLAQFGDTRLMVPLLPEDVRPLSFDFRNAASGDDRVFSFNGELRNTQVEDGRGGMVALYGNDLEVVSATGERDEEDSGYITLLDEDLNQLGATVLGVGINRWASNASGKTVIRSGATLRAGSLLIGGSGQDAVVVESGAVLDSRGRGQAGWSAENGFLVSPSADVALLTVSNDRMQFGAASGSGTIRIEDGAGLYGEGTLALSAPGGLEIGDISLAASDLLLSMEDINIGEDAALAAAEAQGVLSGGWQLNQTTLDGLLALGDLESLSLQASESINFIGSVSLDTYDDSGESQANLRFIGPAIYGLGDAGDTVTIRTDQFNWSGLGYTSGREGTAEFEAGSVAPGEVIAGGAGTGTGAFRVEANEVMFGFNGLVGDQSANATLERLMLGFNDVAFEARDRISSDLYSNLSVYQKKNSDDTFSGGNLTLSAPVLTGQAGSEMAYRTGGNLLVSRPDNAAAVDPVNLDLGAQLSLEGSSVRVEGSIIAPSGKVAIESTEDLLLADGSLINVAGRAVEFFDVTRYSFGGAISLESAEGNVQQAAGSRIDVSAPYSDAGKLEATAVNGTVDLAGELVARNPEEDPEGEGEGGTIRIKANTLPGFVALNQRLTDGGFDYLRGFETNEGDLTLGDEVRAQHIEATANGGDLIVDGNLRAGGDYAGSIYLAAGNDLRVTNGSTLDASGDSLKVDSYGDPIEGSNRAIINLTSRDGRLVLGDDVTLDVGAGGEARGTIDLNARRLGEPTEASATGNDVAVDVGNGLTITGAKRVSVNGFWTYDDAPNDPENKNTQVVDQDWLDKTKEKVPEGEEENPHWDGLDGVHEHSKDFINAALDNDDLQDRLSSLKAAAGDAFSLRPGVEIVSATEGGNLRIDGDVNFAKYRYGPGVDDAVYGSGTAGVFVMRAGGDLEVNGSVTDGFDLPPNTPDSSYYLDIELDPSLLDSAGRLTDTYALPEDMTLKAGWDLGTAYNYGGSLSFDITVTGRLALVRGTVLPVDVVLSGRTLAVRNTTLEADILLPEGETVRDTNGAVYAGVIPAGSLVTSIIVPVGSTVKSGNVFSANANLYTDEVVIPAGTDLAGLRPQDVLESGKDKVLAAGSELPRGFGLSAFQSSEEVSQTIWAVAPLLPEGSQSWDIRLVAGADLNSADSRATGNIGGDLVLDNDYLVRLALAGDPLQGTSVIRTGSGDLELIAARDYLQETPFGIYTAGTAAEASGAPERQRDPDTLPSDTYVPEDEDDPTYLSVAEATPGSFATGGGNVRVRVGRDMRGNDYKTSDATAKKEVSDWLWTWSDPASGAEAWWINTGSYGNASELVIFDGIGTLGGGNLDVSVGGDFGVYDQLTDGTLFGGLSLAVASSGWVNAGGERQQYGGGDLRLEVGGIVNHTRQDTMDEGHGSVTNLRGDVLVQAGAIGQIWNTYLVSSTNTDPRPDDELLQVDRNLYGGLRLVLGDTRARVYTLGDQIVNPEDPGVNRVDLWTDTTEASLFSAGGNVGVGSGDTSGGLAPGRLSAIAAEGSIYGNSNGVSTNVRNWVAETTADGWLEFLAGDSIYTLGVSSAYEPDLLGSTVSPARFYAREGDIYQLYYGYYTSPIGSQSLINQAGRPAHVRAGRDIVRYGNNGLTAMGHYSDTDVSIIQAGRDLIYIDTQVVGAGTLELSAGRNFYQADSGQLISRGPHTELATSDPSGGADIVINVGMGEAGPDYQALIDAYLDPSNLADPDLALADQPDKVAKTYEEELETWLLSRYGDAALDGTDALSYFLALTPEQQRIFLREVYYAELREGGREYNDPDGDRYGSYLRGRRMIETLLPEMDSEAGTSAYNGDFTMFTTQRRNAAGDITGENSSLVRTEGGGDIQMLVPGGDLIIGLEAVRPESGDNGIMTQGSGDIQLFSQGDIALGLSRIMTTYGGDIFAWSNAGDINAGRGAKTTLVYTPPRRTYDDLGNVTLSPSVPSTGAGIATLAPIPEVPPGDIDLIAPLGVIDAGEAGIRVSGSINVAALQVVNAENIQVQGDSTGLPAVAAVNVGALTSASNAASSAVQAAEQVGRRYQQQQPSIINVEILGYGQERLEAGGDRTSAAPASRSGEGVVEVLGAGPLSANQTGMLTPAERQGLKSR</sequence>
<feature type="domain" description="Filamentous haemagglutinin FhaB/tRNA nuclease CdiA-like TPS" evidence="6">
    <location>
        <begin position="128"/>
        <end position="244"/>
    </location>
</feature>
<evidence type="ECO:0000256" key="5">
    <source>
        <dbReference type="SAM" id="SignalP"/>
    </source>
</evidence>
<dbReference type="RefSeq" id="WP_014993305.1">
    <property type="nucleotide sequence ID" value="NC_018691.1"/>
</dbReference>
<dbReference type="InterPro" id="IPR021026">
    <property type="entry name" value="Filamn_hemagglutn_DUF3739"/>
</dbReference>
<feature type="region of interest" description="Disordered" evidence="4">
    <location>
        <begin position="107"/>
        <end position="131"/>
    </location>
</feature>
<reference evidence="7 8" key="1">
    <citation type="journal article" date="2012" name="J. Bacteriol.">
        <title>Complete genome sequence of Alcanivorax dieselolei type strain B5.</title>
        <authorList>
            <person name="Lai Q."/>
            <person name="Li W."/>
            <person name="Shao Z."/>
        </authorList>
    </citation>
    <scope>NUCLEOTIDE SEQUENCE [LARGE SCALE GENOMIC DNA]</scope>
    <source>
        <strain evidence="8">DSM 16502 / CGMCC 1.3690 / B-5</strain>
    </source>
</reference>
<dbReference type="Pfam" id="PF05860">
    <property type="entry name" value="TPS"/>
    <property type="match status" value="1"/>
</dbReference>
<dbReference type="GO" id="GO:0005576">
    <property type="term" value="C:extracellular region"/>
    <property type="evidence" value="ECO:0007669"/>
    <property type="project" value="UniProtKB-SubCell"/>
</dbReference>
<dbReference type="SMART" id="SM00912">
    <property type="entry name" value="Haemagg_act"/>
    <property type="match status" value="1"/>
</dbReference>
<dbReference type="InterPro" id="IPR012334">
    <property type="entry name" value="Pectin_lyas_fold"/>
</dbReference>
<dbReference type="SUPFAM" id="SSF51126">
    <property type="entry name" value="Pectin lyase-like"/>
    <property type="match status" value="1"/>
</dbReference>
<gene>
    <name evidence="7" type="ordered locus">B5T_00940</name>
</gene>
<accession>K0C6X2</accession>
<comment type="subcellular location">
    <subcellularLocation>
        <location evidence="1">Secreted</location>
    </subcellularLocation>
</comment>
<feature type="signal peptide" evidence="5">
    <location>
        <begin position="1"/>
        <end position="40"/>
    </location>
</feature>
<name>K0C6X2_ALCDB</name>
<evidence type="ECO:0000256" key="1">
    <source>
        <dbReference type="ARBA" id="ARBA00004613"/>
    </source>
</evidence>
<feature type="chain" id="PRO_5003829404" evidence="5">
    <location>
        <begin position="41"/>
        <end position="4089"/>
    </location>
</feature>
<feature type="region of interest" description="Disordered" evidence="4">
    <location>
        <begin position="525"/>
        <end position="544"/>
    </location>
</feature>
<evidence type="ECO:0000313" key="7">
    <source>
        <dbReference type="EMBL" id="AFT69224.1"/>
    </source>
</evidence>